<gene>
    <name evidence="3" type="ORF">FRT59_09765</name>
    <name evidence="2" type="ORF">JJD71_05885</name>
</gene>
<protein>
    <submittedName>
        <fullName evidence="3">Uncharacterized protein</fullName>
    </submittedName>
</protein>
<sequence>MPKSLPDALDLPIPKLVEADEDGEVKDPRVLLNGGTVRVCYDDMQPTDRITLNWPRTGSSYPPIEPQDGGGDGCINFYIPAQY</sequence>
<feature type="compositionally biased region" description="Polar residues" evidence="1">
    <location>
        <begin position="51"/>
        <end position="60"/>
    </location>
</feature>
<evidence type="ECO:0000313" key="5">
    <source>
        <dbReference type="Proteomes" id="UP000620382"/>
    </source>
</evidence>
<dbReference type="EMBL" id="JAENSR010000001">
    <property type="protein sequence ID" value="MBK3458584.1"/>
    <property type="molecule type" value="Genomic_DNA"/>
</dbReference>
<evidence type="ECO:0000313" key="4">
    <source>
        <dbReference type="Proteomes" id="UP000408764"/>
    </source>
</evidence>
<dbReference type="EMBL" id="VOIW01000002">
    <property type="protein sequence ID" value="MRJ37241.1"/>
    <property type="molecule type" value="Genomic_DNA"/>
</dbReference>
<feature type="region of interest" description="Disordered" evidence="1">
    <location>
        <begin position="51"/>
        <end position="71"/>
    </location>
</feature>
<keyword evidence="5" id="KW-1185">Reference proteome</keyword>
<dbReference type="RefSeq" id="WP_153871058.1">
    <property type="nucleotide sequence ID" value="NZ_JAEKCT010000006.1"/>
</dbReference>
<dbReference type="OrthoDB" id="6845417at2"/>
<dbReference type="AlphaFoldDB" id="A0A5P1D9T8"/>
<name>A0A5P1D9T8_9PSED</name>
<reference evidence="3 4" key="1">
    <citation type="submission" date="2019-08" db="EMBL/GenBank/DDBJ databases">
        <title>Pseudomonas haemolytica sp. nov. isolated from raw milk and skim milk concentrate.</title>
        <authorList>
            <person name="Hofmann K."/>
            <person name="Huptas C."/>
            <person name="Doll E."/>
            <person name="Scherer S."/>
            <person name="Wenning M."/>
        </authorList>
    </citation>
    <scope>NUCLEOTIDE SEQUENCE [LARGE SCALE GENOMIC DNA]</scope>
    <source>
        <strain evidence="3 4">DSM 108987</strain>
    </source>
</reference>
<evidence type="ECO:0000313" key="2">
    <source>
        <dbReference type="EMBL" id="MBK3458584.1"/>
    </source>
</evidence>
<accession>A0A5P1D9T8</accession>
<reference evidence="2 5" key="2">
    <citation type="submission" date="2021-01" db="EMBL/GenBank/DDBJ databases">
        <title>Antibiotic resistance and phylogeny of Pseudomonas spp. isolated over three decades from chicken meat in the Norwegian food chain.</title>
        <authorList>
            <person name="Moen B."/>
        </authorList>
    </citation>
    <scope>NUCLEOTIDE SEQUENCE [LARGE SCALE GENOMIC DNA]</scope>
    <source>
        <strain evidence="2 5">MF6766</strain>
    </source>
</reference>
<evidence type="ECO:0000313" key="3">
    <source>
        <dbReference type="EMBL" id="MRJ37241.1"/>
    </source>
</evidence>
<dbReference type="Proteomes" id="UP000408764">
    <property type="component" value="Unassembled WGS sequence"/>
</dbReference>
<evidence type="ECO:0000256" key="1">
    <source>
        <dbReference type="SAM" id="MobiDB-lite"/>
    </source>
</evidence>
<dbReference type="Proteomes" id="UP000620382">
    <property type="component" value="Unassembled WGS sequence"/>
</dbReference>
<proteinExistence type="predicted"/>
<comment type="caution">
    <text evidence="3">The sequence shown here is derived from an EMBL/GenBank/DDBJ whole genome shotgun (WGS) entry which is preliminary data.</text>
</comment>
<organism evidence="3 4">
    <name type="scientific">Pseudomonas haemolytica</name>
    <dbReference type="NCBI Taxonomy" id="2600065"/>
    <lineage>
        <taxon>Bacteria</taxon>
        <taxon>Pseudomonadati</taxon>
        <taxon>Pseudomonadota</taxon>
        <taxon>Gammaproteobacteria</taxon>
        <taxon>Pseudomonadales</taxon>
        <taxon>Pseudomonadaceae</taxon>
        <taxon>Pseudomonas</taxon>
    </lineage>
</organism>